<feature type="region of interest" description="Disordered" evidence="1">
    <location>
        <begin position="1"/>
        <end position="20"/>
    </location>
</feature>
<evidence type="ECO:0000256" key="1">
    <source>
        <dbReference type="SAM" id="MobiDB-lite"/>
    </source>
</evidence>
<sequence>MTRDTEKQAGPHSNARFKPTPDDDACFKLWNMYIDQAQSYDRALLEGWKSDMDGMMLFSALYSASLTALIIESYQTLQEDPADVTATVLTQMSRQLAFLANGTAMAFEEPSSFQLAPSAVVCNTLWFLSLALALTCSLLATFVQQWTRDFIHKTTMRPSPVVRARVLAFSYFGLRRFGMHTFVDVIPILLHVSLLFFFGGLVAFLLPVNGLLAYLMACVLVTYTLVYTALSCIPLVYLDAPYRTPVSDLIWRLGNMLHGFLLRRHNLPDDLSLTEAVLEASLKHSSDRDKLCMKYAMKTLNHDSELLPMFEAIPEAVISSRNSVRLANLSVIAPLLQSPDAEENIICRITNFISISGLSADPVQQEKNMQISLKALWSLARLVTQHFAQNSRSAILDTRLFWFDRNLLSVLAYSGSAPKDYLISTLALVQTSRLQTLKYCIDAAADKLFLPRISAQQQLRTTRDVLESVSLDDIQWNSELFKHHFRQLDNILKDVSASGNRASELLEQARRHVSELQNPSRWKAALVAIIGNFLSSAAKAGSSPFEMDLTHTLISSSIPGIAVFDQSIEIANDEAGASYAIQNISTDSISVSPELFSHALRLLCSTRQGLTVSEYRRIVVSYMYNLEVDQISHLLQRDSECYLEQCLLQDLYGVRAIHPTRCVTAIGNVYVGLGSKTPLVSPRLCTFAKQVFEYMPVASTTFTCARWWNSMRACTEWILCKDILTRVGDLLHDPKSSSSNETLNLIQILGQWLLPDLHVLRSPPPETADKHEHEKWSEDLQTYVMSMTLSIISKFIHICTEDTSSIFVDWYWMQYWVSNYSGQIPDTVQREFAKSVHKFVCLAPWNHPKDSLTFTTFHERIWRVNIESWCWITDVQSARMLVEAIMIHKNHEGFKGMIWREQELLDRCMQVVEETLPEEV</sequence>
<dbReference type="Pfam" id="PF20153">
    <property type="entry name" value="DUF6535"/>
    <property type="match status" value="1"/>
</dbReference>
<protein>
    <recommendedName>
        <fullName evidence="3">DUF6535 domain-containing protein</fullName>
    </recommendedName>
</protein>
<organism evidence="4 5">
    <name type="scientific">Marasmiellus scandens</name>
    <dbReference type="NCBI Taxonomy" id="2682957"/>
    <lineage>
        <taxon>Eukaryota</taxon>
        <taxon>Fungi</taxon>
        <taxon>Dikarya</taxon>
        <taxon>Basidiomycota</taxon>
        <taxon>Agaricomycotina</taxon>
        <taxon>Agaricomycetes</taxon>
        <taxon>Agaricomycetidae</taxon>
        <taxon>Agaricales</taxon>
        <taxon>Marasmiineae</taxon>
        <taxon>Omphalotaceae</taxon>
        <taxon>Marasmiellus</taxon>
    </lineage>
</organism>
<evidence type="ECO:0000313" key="4">
    <source>
        <dbReference type="EMBL" id="KAK7462773.1"/>
    </source>
</evidence>
<feature type="transmembrane region" description="Helical" evidence="2">
    <location>
        <begin position="125"/>
        <end position="143"/>
    </location>
</feature>
<gene>
    <name evidence="4" type="ORF">VKT23_007357</name>
</gene>
<keyword evidence="2" id="KW-0812">Transmembrane</keyword>
<evidence type="ECO:0000313" key="5">
    <source>
        <dbReference type="Proteomes" id="UP001498398"/>
    </source>
</evidence>
<keyword evidence="2" id="KW-0472">Membrane</keyword>
<name>A0ABR1JMF5_9AGAR</name>
<keyword evidence="5" id="KW-1185">Reference proteome</keyword>
<evidence type="ECO:0000259" key="3">
    <source>
        <dbReference type="Pfam" id="PF20153"/>
    </source>
</evidence>
<feature type="transmembrane region" description="Helical" evidence="2">
    <location>
        <begin position="185"/>
        <end position="206"/>
    </location>
</feature>
<keyword evidence="2" id="KW-1133">Transmembrane helix</keyword>
<feature type="transmembrane region" description="Helical" evidence="2">
    <location>
        <begin position="212"/>
        <end position="238"/>
    </location>
</feature>
<dbReference type="InterPro" id="IPR045338">
    <property type="entry name" value="DUF6535"/>
</dbReference>
<dbReference type="Proteomes" id="UP001498398">
    <property type="component" value="Unassembled WGS sequence"/>
</dbReference>
<dbReference type="EMBL" id="JBANRG010000010">
    <property type="protein sequence ID" value="KAK7462773.1"/>
    <property type="molecule type" value="Genomic_DNA"/>
</dbReference>
<accession>A0ABR1JMF5</accession>
<comment type="caution">
    <text evidence="4">The sequence shown here is derived from an EMBL/GenBank/DDBJ whole genome shotgun (WGS) entry which is preliminary data.</text>
</comment>
<evidence type="ECO:0000256" key="2">
    <source>
        <dbReference type="SAM" id="Phobius"/>
    </source>
</evidence>
<reference evidence="4 5" key="1">
    <citation type="submission" date="2024-01" db="EMBL/GenBank/DDBJ databases">
        <title>A draft genome for the cacao thread blight pathogen Marasmiellus scandens.</title>
        <authorList>
            <person name="Baruah I.K."/>
            <person name="Leung J."/>
            <person name="Bukari Y."/>
            <person name="Amoako-Attah I."/>
            <person name="Meinhardt L.W."/>
            <person name="Bailey B.A."/>
            <person name="Cohen S.P."/>
        </authorList>
    </citation>
    <scope>NUCLEOTIDE SEQUENCE [LARGE SCALE GENOMIC DNA]</scope>
    <source>
        <strain evidence="4 5">GH-19</strain>
    </source>
</reference>
<proteinExistence type="predicted"/>
<feature type="domain" description="DUF6535" evidence="3">
    <location>
        <begin position="30"/>
        <end position="206"/>
    </location>
</feature>